<evidence type="ECO:0000256" key="3">
    <source>
        <dbReference type="ARBA" id="ARBA00023015"/>
    </source>
</evidence>
<keyword evidence="9" id="KW-1185">Reference proteome</keyword>
<sequence length="564" mass="62795">MSLRCRHAVILQSMEKFSVASLQALVIIAFDIIGSGRGPSAWSVVGSMTRTVEQLRLSVEDGDAGAGKDAREFLIRRMSFLRESNSWIESEERRRVFWNVFLMDRFCSVATGWNNSLTSADVRRRLPCEGAIWQAGNPVRTPYFGIAERSSPSQHVLTPTSERHPADEEEVESIGGFAFCIEATESLNLVTAFFLQHAIDFIDPQGIQMWLMRFKELDLRLVKWRLFLPPKWRNASVLNQDGIMDPNLTLAHITHNTAVIQLHQCVAYPSPQWRACPVSLPSANSAETCITAACEVSTIAQQFLHLSPGITSPQFSFCLFIAGRVLLAHSAYNGTGLHPAFDPVTSSLTEIARRWTGRRDPSSTGNELPVSSAPYQYTESPEEQDENLASKFSKRLEHARRRVGSERNNSQDPTLDIHQPVYSDQMDQCRTGSTMPRDAVSSPIQRQQDIDGATVALDGMDHSETGYSPDSISLAFPPLPVSFERFPEHAEAIGSLGSQSRVHFEDGDLHHGAQNVSSQQSHPMLNVNLDDMFGDQYHQLLRVSTFADAHQTYANYISSDGQGL</sequence>
<feature type="region of interest" description="Disordered" evidence="6">
    <location>
        <begin position="355"/>
        <end position="388"/>
    </location>
</feature>
<dbReference type="SMART" id="SM00906">
    <property type="entry name" value="Fungal_trans"/>
    <property type="match status" value="1"/>
</dbReference>
<evidence type="ECO:0000256" key="1">
    <source>
        <dbReference type="ARBA" id="ARBA00004123"/>
    </source>
</evidence>
<feature type="domain" description="Xylanolytic transcriptional activator regulatory" evidence="7">
    <location>
        <begin position="41"/>
        <end position="133"/>
    </location>
</feature>
<keyword evidence="4" id="KW-0804">Transcription</keyword>
<evidence type="ECO:0000256" key="4">
    <source>
        <dbReference type="ARBA" id="ARBA00023163"/>
    </source>
</evidence>
<dbReference type="HOGENOM" id="CLU_009941_1_0_1"/>
<feature type="region of interest" description="Disordered" evidence="6">
    <location>
        <begin position="428"/>
        <end position="447"/>
    </location>
</feature>
<dbReference type="GO" id="GO:0003677">
    <property type="term" value="F:DNA binding"/>
    <property type="evidence" value="ECO:0007669"/>
    <property type="project" value="InterPro"/>
</dbReference>
<feature type="region of interest" description="Disordered" evidence="6">
    <location>
        <begin position="398"/>
        <end position="417"/>
    </location>
</feature>
<protein>
    <recommendedName>
        <fullName evidence="7">Xylanolytic transcriptional activator regulatory domain-containing protein</fullName>
    </recommendedName>
</protein>
<dbReference type="Proteomes" id="UP000016924">
    <property type="component" value="Unassembled WGS sequence"/>
</dbReference>
<dbReference type="Pfam" id="PF04082">
    <property type="entry name" value="Fungal_trans"/>
    <property type="match status" value="1"/>
</dbReference>
<accession>R7YVX6</accession>
<dbReference type="OrthoDB" id="4456959at2759"/>
<dbReference type="EMBL" id="JH767577">
    <property type="protein sequence ID" value="EON65998.1"/>
    <property type="molecule type" value="Genomic_DNA"/>
</dbReference>
<dbReference type="STRING" id="1168221.R7YVX6"/>
<keyword evidence="5" id="KW-0539">Nucleus</keyword>
<proteinExistence type="predicted"/>
<gene>
    <name evidence="8" type="ORF">W97_05241</name>
</gene>
<name>R7YVX6_CONA1</name>
<evidence type="ECO:0000256" key="2">
    <source>
        <dbReference type="ARBA" id="ARBA00022723"/>
    </source>
</evidence>
<dbReference type="GO" id="GO:0008270">
    <property type="term" value="F:zinc ion binding"/>
    <property type="evidence" value="ECO:0007669"/>
    <property type="project" value="InterPro"/>
</dbReference>
<dbReference type="AlphaFoldDB" id="R7YVX6"/>
<dbReference type="GO" id="GO:0006351">
    <property type="term" value="P:DNA-templated transcription"/>
    <property type="evidence" value="ECO:0007669"/>
    <property type="project" value="InterPro"/>
</dbReference>
<keyword evidence="3" id="KW-0805">Transcription regulation</keyword>
<evidence type="ECO:0000256" key="6">
    <source>
        <dbReference type="SAM" id="MobiDB-lite"/>
    </source>
</evidence>
<dbReference type="RefSeq" id="XP_007781315.1">
    <property type="nucleotide sequence ID" value="XM_007783125.1"/>
</dbReference>
<evidence type="ECO:0000313" key="8">
    <source>
        <dbReference type="EMBL" id="EON65998.1"/>
    </source>
</evidence>
<dbReference type="PANTHER" id="PTHR47338:SF23">
    <property type="entry name" value="ZN(II)2CYS6 TRANSCRIPTION FACTOR (EUROFUNG)"/>
    <property type="match status" value="1"/>
</dbReference>
<evidence type="ECO:0000259" key="7">
    <source>
        <dbReference type="SMART" id="SM00906"/>
    </source>
</evidence>
<evidence type="ECO:0000313" key="9">
    <source>
        <dbReference type="Proteomes" id="UP000016924"/>
    </source>
</evidence>
<comment type="subcellular location">
    <subcellularLocation>
        <location evidence="1">Nucleus</location>
    </subcellularLocation>
</comment>
<dbReference type="GeneID" id="19902552"/>
<organism evidence="8 9">
    <name type="scientific">Coniosporium apollinis (strain CBS 100218)</name>
    <name type="common">Rock-inhabiting black yeast</name>
    <dbReference type="NCBI Taxonomy" id="1168221"/>
    <lineage>
        <taxon>Eukaryota</taxon>
        <taxon>Fungi</taxon>
        <taxon>Dikarya</taxon>
        <taxon>Ascomycota</taxon>
        <taxon>Pezizomycotina</taxon>
        <taxon>Dothideomycetes</taxon>
        <taxon>Dothideomycetes incertae sedis</taxon>
        <taxon>Coniosporium</taxon>
    </lineage>
</organism>
<dbReference type="eggNOG" id="ENOG502SK3B">
    <property type="taxonomic scope" value="Eukaryota"/>
</dbReference>
<dbReference type="InterPro" id="IPR050815">
    <property type="entry name" value="TF_fung"/>
</dbReference>
<evidence type="ECO:0000256" key="5">
    <source>
        <dbReference type="ARBA" id="ARBA00023242"/>
    </source>
</evidence>
<reference evidence="9" key="1">
    <citation type="submission" date="2012-06" db="EMBL/GenBank/DDBJ databases">
        <title>The genome sequence of Coniosporium apollinis CBS 100218.</title>
        <authorList>
            <consortium name="The Broad Institute Genome Sequencing Platform"/>
            <person name="Cuomo C."/>
            <person name="Gorbushina A."/>
            <person name="Noack S."/>
            <person name="Walker B."/>
            <person name="Young S.K."/>
            <person name="Zeng Q."/>
            <person name="Gargeya S."/>
            <person name="Fitzgerald M."/>
            <person name="Haas B."/>
            <person name="Abouelleil A."/>
            <person name="Alvarado L."/>
            <person name="Arachchi H.M."/>
            <person name="Berlin A.M."/>
            <person name="Chapman S.B."/>
            <person name="Goldberg J."/>
            <person name="Griggs A."/>
            <person name="Gujja S."/>
            <person name="Hansen M."/>
            <person name="Howarth C."/>
            <person name="Imamovic A."/>
            <person name="Larimer J."/>
            <person name="McCowan C."/>
            <person name="Montmayeur A."/>
            <person name="Murphy C."/>
            <person name="Neiman D."/>
            <person name="Pearson M."/>
            <person name="Priest M."/>
            <person name="Roberts A."/>
            <person name="Saif S."/>
            <person name="Shea T."/>
            <person name="Sisk P."/>
            <person name="Sykes S."/>
            <person name="Wortman J."/>
            <person name="Nusbaum C."/>
            <person name="Birren B."/>
        </authorList>
    </citation>
    <scope>NUCLEOTIDE SEQUENCE [LARGE SCALE GENOMIC DNA]</scope>
    <source>
        <strain evidence="9">CBS 100218</strain>
    </source>
</reference>
<dbReference type="CDD" id="cd12148">
    <property type="entry name" value="fungal_TF_MHR"/>
    <property type="match status" value="1"/>
</dbReference>
<keyword evidence="2" id="KW-0479">Metal-binding</keyword>
<dbReference type="PANTHER" id="PTHR47338">
    <property type="entry name" value="ZN(II)2CYS6 TRANSCRIPTION FACTOR (EUROFUNG)-RELATED"/>
    <property type="match status" value="1"/>
</dbReference>
<dbReference type="InterPro" id="IPR007219">
    <property type="entry name" value="XnlR_reg_dom"/>
</dbReference>
<dbReference type="GO" id="GO:0000981">
    <property type="term" value="F:DNA-binding transcription factor activity, RNA polymerase II-specific"/>
    <property type="evidence" value="ECO:0007669"/>
    <property type="project" value="InterPro"/>
</dbReference>
<dbReference type="GO" id="GO:0005634">
    <property type="term" value="C:nucleus"/>
    <property type="evidence" value="ECO:0007669"/>
    <property type="project" value="UniProtKB-SubCell"/>
</dbReference>